<dbReference type="GO" id="GO:0016763">
    <property type="term" value="F:pentosyltransferase activity"/>
    <property type="evidence" value="ECO:0007669"/>
    <property type="project" value="TreeGrafter"/>
</dbReference>
<protein>
    <recommendedName>
        <fullName evidence="9">Glycosyltransferase RgtA/B/C/D-like domain-containing protein</fullName>
    </recommendedName>
</protein>
<dbReference type="AlphaFoldDB" id="A0A401FVE6"/>
<evidence type="ECO:0000256" key="5">
    <source>
        <dbReference type="ARBA" id="ARBA00022692"/>
    </source>
</evidence>
<feature type="transmembrane region" description="Helical" evidence="8">
    <location>
        <begin position="155"/>
        <end position="182"/>
    </location>
</feature>
<evidence type="ECO:0000256" key="6">
    <source>
        <dbReference type="ARBA" id="ARBA00022989"/>
    </source>
</evidence>
<dbReference type="InterPro" id="IPR050297">
    <property type="entry name" value="LipidA_mod_glycosyltrf_83"/>
</dbReference>
<feature type="transmembrane region" description="Helical" evidence="8">
    <location>
        <begin position="260"/>
        <end position="282"/>
    </location>
</feature>
<gene>
    <name evidence="10" type="ORF">DENIS_1891</name>
</gene>
<organism evidence="10 11">
    <name type="scientific">Desulfonema ishimotonii</name>
    <dbReference type="NCBI Taxonomy" id="45657"/>
    <lineage>
        <taxon>Bacteria</taxon>
        <taxon>Pseudomonadati</taxon>
        <taxon>Thermodesulfobacteriota</taxon>
        <taxon>Desulfobacteria</taxon>
        <taxon>Desulfobacterales</taxon>
        <taxon>Desulfococcaceae</taxon>
        <taxon>Desulfonema</taxon>
    </lineage>
</organism>
<evidence type="ECO:0000313" key="10">
    <source>
        <dbReference type="EMBL" id="GBC60931.1"/>
    </source>
</evidence>
<dbReference type="Proteomes" id="UP000288096">
    <property type="component" value="Unassembled WGS sequence"/>
</dbReference>
<evidence type="ECO:0000256" key="3">
    <source>
        <dbReference type="ARBA" id="ARBA00022676"/>
    </source>
</evidence>
<feature type="transmembrane region" description="Helical" evidence="8">
    <location>
        <begin position="202"/>
        <end position="221"/>
    </location>
</feature>
<keyword evidence="7 8" id="KW-0472">Membrane</keyword>
<keyword evidence="2" id="KW-1003">Cell membrane</keyword>
<proteinExistence type="predicted"/>
<reference evidence="11" key="2">
    <citation type="submission" date="2019-01" db="EMBL/GenBank/DDBJ databases">
        <title>Genome sequence of Desulfonema ishimotonii strain Tokyo 01.</title>
        <authorList>
            <person name="Fukui M."/>
        </authorList>
    </citation>
    <scope>NUCLEOTIDE SEQUENCE [LARGE SCALE GENOMIC DNA]</scope>
    <source>
        <strain evidence="11">Tokyo 01</strain>
    </source>
</reference>
<feature type="transmembrane region" description="Helical" evidence="8">
    <location>
        <begin position="128"/>
        <end position="148"/>
    </location>
</feature>
<sequence>MNTISEKKWHTLFLIIAAGLLVRIYALDKSIWLDEGYSIVFAGLKLSEIFFLQDGNPPLYYSILHIWIRLFGNSEISIRMPSVISGLLAIWTMYRLGRDLFDQRTGILSAMILSLSVFHLDFSQEARTYSLTMLLTLLSMHAFIRLFSRQDFGDFAVYILSGTLLMYAHVYGLFIIIAQNIYYFSTLMLSGKSWLRPRIRQWIALQCILLLCFAPWIGVFVTQIGADQGAGIIEGAFSPVPDIRSLISTFLHYTAYDKPLFLLFLSLAFFAVFSLGRAAAMVFPMDLPVSDGSVPTLRYRKYFLLIWLIIPVILPFIISRFTDPIYKSRYTAVAALAFYLLAARGIANIGRPSCRWIVISLVIAFSLADIAKYHHGVNTEQWKEAAGYVEGNAAPDDLLLFNAGGCLDLVFNYYSRRTDLTKKKFPEKTRFVDEEGIKALGPAIEGFRRVWVILSHSRDKGLIVKTLGASHRLLHSRRYTSIRIYLFERRDASDAMAAMQGMD</sequence>
<dbReference type="PANTHER" id="PTHR33908">
    <property type="entry name" value="MANNOSYLTRANSFERASE YKCB-RELATED"/>
    <property type="match status" value="1"/>
</dbReference>
<comment type="subcellular location">
    <subcellularLocation>
        <location evidence="1">Cell membrane</location>
        <topology evidence="1">Multi-pass membrane protein</topology>
    </subcellularLocation>
</comment>
<evidence type="ECO:0000256" key="1">
    <source>
        <dbReference type="ARBA" id="ARBA00004651"/>
    </source>
</evidence>
<feature type="transmembrane region" description="Helical" evidence="8">
    <location>
        <begin position="302"/>
        <end position="318"/>
    </location>
</feature>
<evidence type="ECO:0000256" key="4">
    <source>
        <dbReference type="ARBA" id="ARBA00022679"/>
    </source>
</evidence>
<keyword evidence="4" id="KW-0808">Transferase</keyword>
<feature type="domain" description="Glycosyltransferase RgtA/B/C/D-like" evidence="9">
    <location>
        <begin position="56"/>
        <end position="217"/>
    </location>
</feature>
<evidence type="ECO:0000313" key="11">
    <source>
        <dbReference type="Proteomes" id="UP000288096"/>
    </source>
</evidence>
<dbReference type="RefSeq" id="WP_166405004.1">
    <property type="nucleotide sequence ID" value="NZ_BEXT01000001.1"/>
</dbReference>
<keyword evidence="11" id="KW-1185">Reference proteome</keyword>
<dbReference type="GO" id="GO:0009103">
    <property type="term" value="P:lipopolysaccharide biosynthetic process"/>
    <property type="evidence" value="ECO:0007669"/>
    <property type="project" value="UniProtKB-ARBA"/>
</dbReference>
<reference evidence="11" key="1">
    <citation type="submission" date="2017-11" db="EMBL/GenBank/DDBJ databases">
        <authorList>
            <person name="Watanabe M."/>
            <person name="Kojima H."/>
        </authorList>
    </citation>
    <scope>NUCLEOTIDE SEQUENCE [LARGE SCALE GENOMIC DNA]</scope>
    <source>
        <strain evidence="11">Tokyo 01</strain>
    </source>
</reference>
<evidence type="ECO:0000256" key="8">
    <source>
        <dbReference type="SAM" id="Phobius"/>
    </source>
</evidence>
<evidence type="ECO:0000256" key="7">
    <source>
        <dbReference type="ARBA" id="ARBA00023136"/>
    </source>
</evidence>
<dbReference type="Pfam" id="PF13231">
    <property type="entry name" value="PMT_2"/>
    <property type="match status" value="1"/>
</dbReference>
<keyword evidence="3" id="KW-0328">Glycosyltransferase</keyword>
<dbReference type="InterPro" id="IPR038731">
    <property type="entry name" value="RgtA/B/C-like"/>
</dbReference>
<dbReference type="EMBL" id="BEXT01000001">
    <property type="protein sequence ID" value="GBC60931.1"/>
    <property type="molecule type" value="Genomic_DNA"/>
</dbReference>
<accession>A0A401FVE6</accession>
<name>A0A401FVE6_9BACT</name>
<dbReference type="PANTHER" id="PTHR33908:SF11">
    <property type="entry name" value="MEMBRANE PROTEIN"/>
    <property type="match status" value="1"/>
</dbReference>
<comment type="caution">
    <text evidence="10">The sequence shown here is derived from an EMBL/GenBank/DDBJ whole genome shotgun (WGS) entry which is preliminary data.</text>
</comment>
<keyword evidence="5 8" id="KW-0812">Transmembrane</keyword>
<evidence type="ECO:0000256" key="2">
    <source>
        <dbReference type="ARBA" id="ARBA00022475"/>
    </source>
</evidence>
<keyword evidence="6 8" id="KW-1133">Transmembrane helix</keyword>
<dbReference type="GO" id="GO:0005886">
    <property type="term" value="C:plasma membrane"/>
    <property type="evidence" value="ECO:0007669"/>
    <property type="project" value="UniProtKB-SubCell"/>
</dbReference>
<evidence type="ECO:0000259" key="9">
    <source>
        <dbReference type="Pfam" id="PF13231"/>
    </source>
</evidence>